<feature type="non-terminal residue" evidence="3">
    <location>
        <position position="1"/>
    </location>
</feature>
<dbReference type="Gene3D" id="3.90.550.10">
    <property type="entry name" value="Spore Coat Polysaccharide Biosynthesis Protein SpsA, Chain A"/>
    <property type="match status" value="1"/>
</dbReference>
<dbReference type="AlphaFoldDB" id="A0A1F5EWJ4"/>
<evidence type="ECO:0000313" key="3">
    <source>
        <dbReference type="EMBL" id="OGD71757.1"/>
    </source>
</evidence>
<gene>
    <name evidence="3" type="ORF">A2703_03140</name>
</gene>
<dbReference type="InterPro" id="IPR029044">
    <property type="entry name" value="Nucleotide-diphossugar_trans"/>
</dbReference>
<evidence type="ECO:0000256" key="1">
    <source>
        <dbReference type="SAM" id="Phobius"/>
    </source>
</evidence>
<dbReference type="CDD" id="cd04186">
    <property type="entry name" value="GT_2_like_c"/>
    <property type="match status" value="1"/>
</dbReference>
<keyword evidence="1" id="KW-0812">Transmembrane</keyword>
<accession>A0A1F5EWJ4</accession>
<feature type="transmembrane region" description="Helical" evidence="1">
    <location>
        <begin position="204"/>
        <end position="226"/>
    </location>
</feature>
<keyword evidence="1" id="KW-0472">Membrane</keyword>
<dbReference type="STRING" id="1817722.A2703_03140"/>
<proteinExistence type="predicted"/>
<keyword evidence="1" id="KW-1133">Transmembrane helix</keyword>
<dbReference type="SUPFAM" id="SSF53448">
    <property type="entry name" value="Nucleotide-diphospho-sugar transferases"/>
    <property type="match status" value="1"/>
</dbReference>
<dbReference type="Proteomes" id="UP000177979">
    <property type="component" value="Unassembled WGS sequence"/>
</dbReference>
<feature type="transmembrane region" description="Helical" evidence="1">
    <location>
        <begin position="246"/>
        <end position="267"/>
    </location>
</feature>
<dbReference type="PANTHER" id="PTHR43179">
    <property type="entry name" value="RHAMNOSYLTRANSFERASE WBBL"/>
    <property type="match status" value="1"/>
</dbReference>
<evidence type="ECO:0000313" key="4">
    <source>
        <dbReference type="Proteomes" id="UP000177979"/>
    </source>
</evidence>
<protein>
    <recommendedName>
        <fullName evidence="2">Glycosyltransferase 2-like domain-containing protein</fullName>
    </recommendedName>
</protein>
<dbReference type="Pfam" id="PF00535">
    <property type="entry name" value="Glycos_transf_2"/>
    <property type="match status" value="1"/>
</dbReference>
<dbReference type="EMBL" id="MFAG01000023">
    <property type="protein sequence ID" value="OGD71757.1"/>
    <property type="molecule type" value="Genomic_DNA"/>
</dbReference>
<evidence type="ECO:0000259" key="2">
    <source>
        <dbReference type="Pfam" id="PF00535"/>
    </source>
</evidence>
<reference evidence="3 4" key="1">
    <citation type="journal article" date="2016" name="Nat. Commun.">
        <title>Thousands of microbial genomes shed light on interconnected biogeochemical processes in an aquifer system.</title>
        <authorList>
            <person name="Anantharaman K."/>
            <person name="Brown C.T."/>
            <person name="Hug L.A."/>
            <person name="Sharon I."/>
            <person name="Castelle C.J."/>
            <person name="Probst A.J."/>
            <person name="Thomas B.C."/>
            <person name="Singh A."/>
            <person name="Wilkins M.J."/>
            <person name="Karaoz U."/>
            <person name="Brodie E.L."/>
            <person name="Williams K.H."/>
            <person name="Hubbard S.S."/>
            <person name="Banfield J.F."/>
        </authorList>
    </citation>
    <scope>NUCLEOTIDE SEQUENCE [LARGE SCALE GENOMIC DNA]</scope>
</reference>
<feature type="domain" description="Glycosyltransferase 2-like" evidence="2">
    <location>
        <begin position="3"/>
        <end position="117"/>
    </location>
</feature>
<dbReference type="InterPro" id="IPR001173">
    <property type="entry name" value="Glyco_trans_2-like"/>
</dbReference>
<sequence length="285" mass="31522">NTREVTLACLQSLYEHTEGINFEVIVVDNGSADGSAEPLSKLESKYKNFKLIRSSVNLGFGAGNNLGAKEARGEYLLFLNTDTLFTGNILPHCAEVVRKDNQIGAYSCNLVNKDGSHQPSGGYFPNLGRLLAWQFFVDDLPLIGSLIRSIHPHSSVQNPDWITGAFMIVPAKTFRGAGGFDENIFMYTEELELCYRIKKLGKKVVLDLSTSIIHLGGASGGSYLALTKEVEGMIYFWKKHLPSWQLPLVKFIFGLGSLLRLIIFGIIGTNATARKSYWQALRQLA</sequence>
<comment type="caution">
    <text evidence="3">The sequence shown here is derived from an EMBL/GenBank/DDBJ whole genome shotgun (WGS) entry which is preliminary data.</text>
</comment>
<dbReference type="PANTHER" id="PTHR43179:SF7">
    <property type="entry name" value="RHAMNOSYLTRANSFERASE WBBL"/>
    <property type="match status" value="1"/>
</dbReference>
<name>A0A1F5EWJ4_9BACT</name>
<organism evidence="3 4">
    <name type="scientific">Candidatus Collierbacteria bacterium RIFCSPHIGHO2_01_FULL_50_25</name>
    <dbReference type="NCBI Taxonomy" id="1817722"/>
    <lineage>
        <taxon>Bacteria</taxon>
        <taxon>Candidatus Collieribacteriota</taxon>
    </lineage>
</organism>